<dbReference type="EMBL" id="BAABGL010000010">
    <property type="protein sequence ID" value="GAA4390515.1"/>
    <property type="molecule type" value="Genomic_DNA"/>
</dbReference>
<keyword evidence="10" id="KW-0472">Membrane</keyword>
<comment type="caution">
    <text evidence="12">The sequence shown here is derived from an EMBL/GenBank/DDBJ whole genome shotgun (WGS) entry which is preliminary data.</text>
</comment>
<evidence type="ECO:0000256" key="3">
    <source>
        <dbReference type="ARBA" id="ARBA00022553"/>
    </source>
</evidence>
<keyword evidence="8" id="KW-0902">Two-component regulatory system</keyword>
<organism evidence="12 13">
    <name type="scientific">Brevibacterium pityocampae</name>
    <dbReference type="NCBI Taxonomy" id="506594"/>
    <lineage>
        <taxon>Bacteria</taxon>
        <taxon>Bacillati</taxon>
        <taxon>Actinomycetota</taxon>
        <taxon>Actinomycetes</taxon>
        <taxon>Micrococcales</taxon>
        <taxon>Brevibacteriaceae</taxon>
        <taxon>Brevibacterium</taxon>
    </lineage>
</organism>
<keyword evidence="10" id="KW-0812">Transmembrane</keyword>
<keyword evidence="6 12" id="KW-0418">Kinase</keyword>
<evidence type="ECO:0000313" key="13">
    <source>
        <dbReference type="Proteomes" id="UP001500642"/>
    </source>
</evidence>
<name>A0ABP8JGG9_9MICO</name>
<evidence type="ECO:0000256" key="6">
    <source>
        <dbReference type="ARBA" id="ARBA00022777"/>
    </source>
</evidence>
<dbReference type="PANTHER" id="PTHR24421">
    <property type="entry name" value="NITRATE/NITRITE SENSOR PROTEIN NARX-RELATED"/>
    <property type="match status" value="1"/>
</dbReference>
<feature type="transmembrane region" description="Helical" evidence="10">
    <location>
        <begin position="57"/>
        <end position="78"/>
    </location>
</feature>
<evidence type="ECO:0000256" key="9">
    <source>
        <dbReference type="SAM" id="MobiDB-lite"/>
    </source>
</evidence>
<dbReference type="EC" id="2.7.13.3" evidence="2"/>
<evidence type="ECO:0000256" key="4">
    <source>
        <dbReference type="ARBA" id="ARBA00022679"/>
    </source>
</evidence>
<feature type="domain" description="Signal transduction histidine kinase subgroup 3 dimerisation and phosphoacceptor" evidence="11">
    <location>
        <begin position="220"/>
        <end position="285"/>
    </location>
</feature>
<evidence type="ECO:0000256" key="10">
    <source>
        <dbReference type="SAM" id="Phobius"/>
    </source>
</evidence>
<dbReference type="SUPFAM" id="SSF55874">
    <property type="entry name" value="ATPase domain of HSP90 chaperone/DNA topoisomerase II/histidine kinase"/>
    <property type="match status" value="1"/>
</dbReference>
<evidence type="ECO:0000256" key="5">
    <source>
        <dbReference type="ARBA" id="ARBA00022741"/>
    </source>
</evidence>
<evidence type="ECO:0000256" key="2">
    <source>
        <dbReference type="ARBA" id="ARBA00012438"/>
    </source>
</evidence>
<dbReference type="PANTHER" id="PTHR24421:SF10">
    <property type="entry name" value="NITRATE_NITRITE SENSOR PROTEIN NARQ"/>
    <property type="match status" value="1"/>
</dbReference>
<evidence type="ECO:0000256" key="1">
    <source>
        <dbReference type="ARBA" id="ARBA00000085"/>
    </source>
</evidence>
<dbReference type="InterPro" id="IPR036890">
    <property type="entry name" value="HATPase_C_sf"/>
</dbReference>
<reference evidence="13" key="1">
    <citation type="journal article" date="2019" name="Int. J. Syst. Evol. Microbiol.">
        <title>The Global Catalogue of Microorganisms (GCM) 10K type strain sequencing project: providing services to taxonomists for standard genome sequencing and annotation.</title>
        <authorList>
            <consortium name="The Broad Institute Genomics Platform"/>
            <consortium name="The Broad Institute Genome Sequencing Center for Infectious Disease"/>
            <person name="Wu L."/>
            <person name="Ma J."/>
        </authorList>
    </citation>
    <scope>NUCLEOTIDE SEQUENCE [LARGE SCALE GENOMIC DNA]</scope>
    <source>
        <strain evidence="13">JCM 17808</strain>
    </source>
</reference>
<dbReference type="GO" id="GO:0016301">
    <property type="term" value="F:kinase activity"/>
    <property type="evidence" value="ECO:0007669"/>
    <property type="project" value="UniProtKB-KW"/>
</dbReference>
<proteinExistence type="predicted"/>
<keyword evidence="5" id="KW-0547">Nucleotide-binding</keyword>
<comment type="catalytic activity">
    <reaction evidence="1">
        <text>ATP + protein L-histidine = ADP + protein N-phospho-L-histidine.</text>
        <dbReference type="EC" id="2.7.13.3"/>
    </reaction>
</comment>
<dbReference type="Pfam" id="PF07730">
    <property type="entry name" value="HisKA_3"/>
    <property type="match status" value="1"/>
</dbReference>
<dbReference type="Gene3D" id="1.20.5.1930">
    <property type="match status" value="1"/>
</dbReference>
<protein>
    <recommendedName>
        <fullName evidence="2">histidine kinase</fullName>
        <ecNumber evidence="2">2.7.13.3</ecNumber>
    </recommendedName>
</protein>
<evidence type="ECO:0000313" key="12">
    <source>
        <dbReference type="EMBL" id="GAA4390515.1"/>
    </source>
</evidence>
<feature type="transmembrane region" description="Helical" evidence="10">
    <location>
        <begin position="84"/>
        <end position="104"/>
    </location>
</feature>
<evidence type="ECO:0000256" key="7">
    <source>
        <dbReference type="ARBA" id="ARBA00022840"/>
    </source>
</evidence>
<dbReference type="InterPro" id="IPR011712">
    <property type="entry name" value="Sig_transdc_His_kin_sub3_dim/P"/>
</dbReference>
<evidence type="ECO:0000256" key="8">
    <source>
        <dbReference type="ARBA" id="ARBA00023012"/>
    </source>
</evidence>
<feature type="transmembrane region" description="Helical" evidence="10">
    <location>
        <begin position="116"/>
        <end position="135"/>
    </location>
</feature>
<evidence type="ECO:0000259" key="11">
    <source>
        <dbReference type="Pfam" id="PF07730"/>
    </source>
</evidence>
<dbReference type="InterPro" id="IPR050482">
    <property type="entry name" value="Sensor_HK_TwoCompSys"/>
</dbReference>
<keyword evidence="13" id="KW-1185">Reference proteome</keyword>
<keyword evidence="3" id="KW-0597">Phosphoprotein</keyword>
<keyword evidence="4" id="KW-0808">Transferase</keyword>
<accession>A0ABP8JGG9</accession>
<feature type="transmembrane region" description="Helical" evidence="10">
    <location>
        <begin position="164"/>
        <end position="188"/>
    </location>
</feature>
<keyword evidence="10" id="KW-1133">Transmembrane helix</keyword>
<feature type="transmembrane region" description="Helical" evidence="10">
    <location>
        <begin position="20"/>
        <end position="45"/>
    </location>
</feature>
<sequence length="438" mass="45444">MAVSGPRTTVGIVNTLAGRIVRLSLLTLWDIVLYLLGVLLTFLSIEGVPGATSGPGLPTDLGIVVLLLACLLWLTVFLRRRFPVVPLVAGALLTLVGMDYWLVLIGAFHALARLRGWPAIAAAAGAGVLVVFATVRDIVRDPQSTMTGSLFGVTGTPDTPGSGAVAAIVVLIVAAMSLGTTGGLALLVRSRRETATARTRVEAVDARNADLSSELARTSERDRLATEIHDALAHRLSVISLQSGALETATHTSDPALAHAARVLRGQAHASLEDLRGLLGDLRTGGPASSTGPTEAPATASMRALPRLVRSLREAGTAVDAVVLLDGTESAPAALDRSIYRIAQESLTNALKHAPGAPVSLYVEGAPGSDIRIRVSNPIGRPVDPVLQGSGAGSGIAGIRERVRLLSGASWIGVHEGCFVVDATLPWPIEAAQAWRGV</sequence>
<feature type="region of interest" description="Disordered" evidence="9">
    <location>
        <begin position="282"/>
        <end position="301"/>
    </location>
</feature>
<dbReference type="Gene3D" id="3.30.565.10">
    <property type="entry name" value="Histidine kinase-like ATPase, C-terminal domain"/>
    <property type="match status" value="1"/>
</dbReference>
<dbReference type="Proteomes" id="UP001500642">
    <property type="component" value="Unassembled WGS sequence"/>
</dbReference>
<keyword evidence="7" id="KW-0067">ATP-binding</keyword>
<gene>
    <name evidence="12" type="ORF">GCM10023167_17150</name>
</gene>